<protein>
    <submittedName>
        <fullName evidence="1">Uncharacterized protein</fullName>
    </submittedName>
</protein>
<evidence type="ECO:0000313" key="1">
    <source>
        <dbReference type="EMBL" id="KAG7299007.1"/>
    </source>
</evidence>
<comment type="caution">
    <text evidence="1">The sequence shown here is derived from an EMBL/GenBank/DDBJ whole genome shotgun (WGS) entry which is preliminary data.</text>
</comment>
<sequence>MQNIGVKADVTKTVTLHDGAPLIVLDICGAARARELLTRGPVRSGPVRYNASPHPAHTYCHTHFTAKDTKTLQVNSLMQP</sequence>
<dbReference type="Proteomes" id="UP000823941">
    <property type="component" value="Chromosome 23"/>
</dbReference>
<evidence type="ECO:0000313" key="2">
    <source>
        <dbReference type="Proteomes" id="UP000823941"/>
    </source>
</evidence>
<proteinExistence type="predicted"/>
<organism evidence="1 2">
    <name type="scientific">Plutella xylostella</name>
    <name type="common">Diamondback moth</name>
    <name type="synonym">Plutella maculipennis</name>
    <dbReference type="NCBI Taxonomy" id="51655"/>
    <lineage>
        <taxon>Eukaryota</taxon>
        <taxon>Metazoa</taxon>
        <taxon>Ecdysozoa</taxon>
        <taxon>Arthropoda</taxon>
        <taxon>Hexapoda</taxon>
        <taxon>Insecta</taxon>
        <taxon>Pterygota</taxon>
        <taxon>Neoptera</taxon>
        <taxon>Endopterygota</taxon>
        <taxon>Lepidoptera</taxon>
        <taxon>Glossata</taxon>
        <taxon>Ditrysia</taxon>
        <taxon>Yponomeutoidea</taxon>
        <taxon>Plutellidae</taxon>
        <taxon>Plutella</taxon>
    </lineage>
</organism>
<dbReference type="EMBL" id="JAHIBW010000023">
    <property type="protein sequence ID" value="KAG7299007.1"/>
    <property type="molecule type" value="Genomic_DNA"/>
</dbReference>
<name>A0ABQ7Q198_PLUXY</name>
<gene>
    <name evidence="1" type="ORF">JYU34_017482</name>
</gene>
<keyword evidence="2" id="KW-1185">Reference proteome</keyword>
<accession>A0ABQ7Q198</accession>
<reference evidence="1 2" key="1">
    <citation type="submission" date="2021-06" db="EMBL/GenBank/DDBJ databases">
        <title>A haploid diamondback moth (Plutella xylostella L.) genome assembly resolves 31 chromosomes and identifies a diamide resistance mutation.</title>
        <authorList>
            <person name="Ward C.M."/>
            <person name="Perry K.D."/>
            <person name="Baker G."/>
            <person name="Powis K."/>
            <person name="Heckel D.G."/>
            <person name="Baxter S.W."/>
        </authorList>
    </citation>
    <scope>NUCLEOTIDE SEQUENCE [LARGE SCALE GENOMIC DNA]</scope>
    <source>
        <strain evidence="1 2">LV</strain>
        <tissue evidence="1">Single pupa</tissue>
    </source>
</reference>